<dbReference type="Pfam" id="PF02002">
    <property type="entry name" value="TFIIE_alpha"/>
    <property type="match status" value="1"/>
</dbReference>
<dbReference type="Proteomes" id="UP000183365">
    <property type="component" value="Unassembled WGS sequence"/>
</dbReference>
<dbReference type="Gene3D" id="3.30.40.10">
    <property type="entry name" value="Zinc/RING finger domain, C3HC4 (zinc finger)"/>
    <property type="match status" value="1"/>
</dbReference>
<dbReference type="VEuPathDB" id="FungiDB:HGUI_02069"/>
<evidence type="ECO:0000259" key="5">
    <source>
        <dbReference type="PROSITE" id="PS51344"/>
    </source>
</evidence>
<dbReference type="InterPro" id="IPR002853">
    <property type="entry name" value="TFIIE_asu"/>
</dbReference>
<evidence type="ECO:0000256" key="4">
    <source>
        <dbReference type="SAM" id="MobiDB-lite"/>
    </source>
</evidence>
<dbReference type="SMART" id="SM00531">
    <property type="entry name" value="TFIIE"/>
    <property type="match status" value="1"/>
</dbReference>
<evidence type="ECO:0000313" key="7">
    <source>
        <dbReference type="Proteomes" id="UP000183365"/>
    </source>
</evidence>
<feature type="compositionally biased region" description="Basic and acidic residues" evidence="4">
    <location>
        <begin position="476"/>
        <end position="487"/>
    </location>
</feature>
<dbReference type="GO" id="GO:0001113">
    <property type="term" value="P:transcription open complex formation at RNA polymerase II promoter"/>
    <property type="evidence" value="ECO:0007669"/>
    <property type="project" value="EnsemblFungi"/>
</dbReference>
<keyword evidence="7" id="KW-1185">Reference proteome</keyword>
<feature type="compositionally biased region" description="Acidic residues" evidence="4">
    <location>
        <begin position="488"/>
        <end position="502"/>
    </location>
</feature>
<evidence type="ECO:0000256" key="1">
    <source>
        <dbReference type="ARBA" id="ARBA00008947"/>
    </source>
</evidence>
<dbReference type="GO" id="GO:0000993">
    <property type="term" value="F:RNA polymerase II complex binding"/>
    <property type="evidence" value="ECO:0007669"/>
    <property type="project" value="EnsemblFungi"/>
</dbReference>
<dbReference type="PANTHER" id="PTHR13097">
    <property type="entry name" value="TRANSCRIPTION INITIATION FACTOR IIE, ALPHA SUBUNIT"/>
    <property type="match status" value="1"/>
</dbReference>
<dbReference type="SUPFAM" id="SSF57783">
    <property type="entry name" value="Zinc beta-ribbon"/>
    <property type="match status" value="1"/>
</dbReference>
<dbReference type="EMBL" id="FQNF01000032">
    <property type="protein sequence ID" value="SGZ39869.1"/>
    <property type="molecule type" value="Genomic_DNA"/>
</dbReference>
<evidence type="ECO:0000313" key="6">
    <source>
        <dbReference type="EMBL" id="SGZ39869.1"/>
    </source>
</evidence>
<gene>
    <name evidence="6" type="ORF">HGUI_02069</name>
</gene>
<dbReference type="GO" id="GO:0003743">
    <property type="term" value="F:translation initiation factor activity"/>
    <property type="evidence" value="ECO:0007669"/>
    <property type="project" value="UniProtKB-KW"/>
</dbReference>
<protein>
    <submittedName>
        <fullName evidence="6">Related to Transcription initiation factor IIE subunit alpha</fullName>
    </submittedName>
</protein>
<dbReference type="PROSITE" id="PS51344">
    <property type="entry name" value="HTH_TFE_IIE"/>
    <property type="match status" value="1"/>
</dbReference>
<reference evidence="7" key="1">
    <citation type="submission" date="2016-11" db="EMBL/GenBank/DDBJ databases">
        <authorList>
            <person name="Guldener U."/>
        </authorList>
    </citation>
    <scope>NUCLEOTIDE SEQUENCE [LARGE SCALE GENOMIC DNA]</scope>
</reference>
<proteinExistence type="inferred from homology"/>
<keyword evidence="6" id="KW-0648">Protein biosynthesis</keyword>
<keyword evidence="6" id="KW-0396">Initiation factor</keyword>
<evidence type="ECO:0000256" key="2">
    <source>
        <dbReference type="ARBA" id="ARBA00023015"/>
    </source>
</evidence>
<dbReference type="GO" id="GO:0001097">
    <property type="term" value="F:TFIIH-class transcription factor complex binding"/>
    <property type="evidence" value="ECO:0007669"/>
    <property type="project" value="EnsemblFungi"/>
</dbReference>
<dbReference type="AlphaFoldDB" id="A0A1L0CLX4"/>
<name>A0A1L0CLX4_9ASCO</name>
<evidence type="ECO:0000256" key="3">
    <source>
        <dbReference type="ARBA" id="ARBA00023163"/>
    </source>
</evidence>
<keyword evidence="2" id="KW-0805">Transcription regulation</keyword>
<organism evidence="6 7">
    <name type="scientific">Hanseniaspora guilliermondii</name>
    <dbReference type="NCBI Taxonomy" id="56406"/>
    <lineage>
        <taxon>Eukaryota</taxon>
        <taxon>Fungi</taxon>
        <taxon>Dikarya</taxon>
        <taxon>Ascomycota</taxon>
        <taxon>Saccharomycotina</taxon>
        <taxon>Saccharomycetes</taxon>
        <taxon>Saccharomycodales</taxon>
        <taxon>Saccharomycodaceae</taxon>
        <taxon>Hanseniaspora</taxon>
    </lineage>
</organism>
<dbReference type="InterPro" id="IPR024550">
    <property type="entry name" value="TFIIEa/SarR/Rpc3_HTH_dom"/>
</dbReference>
<dbReference type="GO" id="GO:0005673">
    <property type="term" value="C:transcription factor TFIIE complex"/>
    <property type="evidence" value="ECO:0007669"/>
    <property type="project" value="EnsemblFungi"/>
</dbReference>
<sequence length="502" mass="57218">MSSIINQQPSSIRSLRQQKEDAKVEEMIKDLLRFVVRAFFSSPYILVLDCILFHSVLAEEDISHLLGLKRPDVRSLCAKLIEERLLSSHSQPEFQAGTKGVRRYYYFIKYPEAIDAIKWKVHQLVTKLKLDLQENSKPQGYMCATCNTKYSQLDAVSLLNYDRTQFMCSLCDEPLIEDDSSKLAQVKQQNLSRLMVQLEPIITYLKKIDDSKVEENTFELALTKLIPPQNNTQAYYSINAKQKRRQDFVIQKLREQTLSQAAQQALAQSGADLQAQANAVNGILNNANSRKAGSNSQATLHVNITTASDEKAQKELQMKQYEEKMKHNALPEWHEQSTIGKSLGHLRDENEDGSVAPTPQANNYEENNKPVYKNTDYEKKKQQKELDEYYAKLAQEQQGAGPDVADSIAKPEEDGFEDIDEFGEFDYDEDAFANDNDHVFEGLDDDDFEDDDMEDVIENNENKEEGTVESASPVDSESKNAEAKNIPDEDNDDDDDFEFEDV</sequence>
<dbReference type="InterPro" id="IPR039997">
    <property type="entry name" value="TFE"/>
</dbReference>
<accession>A0A1L0CLX4</accession>
<feature type="domain" description="HTH TFE/IIEalpha-type" evidence="5">
    <location>
        <begin position="28"/>
        <end position="118"/>
    </location>
</feature>
<dbReference type="OrthoDB" id="361102at2759"/>
<dbReference type="InterPro" id="IPR013083">
    <property type="entry name" value="Znf_RING/FYVE/PHD"/>
</dbReference>
<feature type="compositionally biased region" description="Acidic residues" evidence="4">
    <location>
        <begin position="442"/>
        <end position="458"/>
    </location>
</feature>
<feature type="region of interest" description="Disordered" evidence="4">
    <location>
        <begin position="344"/>
        <end position="373"/>
    </location>
</feature>
<dbReference type="GO" id="GO:0097550">
    <property type="term" value="C:transcription preinitiation complex"/>
    <property type="evidence" value="ECO:0007669"/>
    <property type="project" value="EnsemblFungi"/>
</dbReference>
<feature type="region of interest" description="Disordered" evidence="4">
    <location>
        <begin position="432"/>
        <end position="502"/>
    </location>
</feature>
<dbReference type="GO" id="GO:0003697">
    <property type="term" value="F:single-stranded DNA binding"/>
    <property type="evidence" value="ECO:0007669"/>
    <property type="project" value="EnsemblFungi"/>
</dbReference>
<dbReference type="InterPro" id="IPR017919">
    <property type="entry name" value="TFIIE/TFIIEa_HTH"/>
</dbReference>
<comment type="similarity">
    <text evidence="1">Belongs to the TFIIE alpha subunit family.</text>
</comment>
<keyword evidence="3" id="KW-0804">Transcription</keyword>
<dbReference type="PANTHER" id="PTHR13097:SF7">
    <property type="entry name" value="GENERAL TRANSCRIPTION FACTOR IIE SUBUNIT 1"/>
    <property type="match status" value="1"/>
</dbReference>